<keyword evidence="7" id="KW-0249">Electron transport</keyword>
<evidence type="ECO:0000256" key="6">
    <source>
        <dbReference type="ARBA" id="ARBA00022643"/>
    </source>
</evidence>
<evidence type="ECO:0000256" key="2">
    <source>
        <dbReference type="ARBA" id="ARBA00003297"/>
    </source>
</evidence>
<evidence type="ECO:0000256" key="7">
    <source>
        <dbReference type="ARBA" id="ARBA00022982"/>
    </source>
</evidence>
<dbReference type="SUPFAM" id="SSF52218">
    <property type="entry name" value="Flavoproteins"/>
    <property type="match status" value="1"/>
</dbReference>
<dbReference type="Proteomes" id="UP001596620">
    <property type="component" value="Unassembled WGS sequence"/>
</dbReference>
<evidence type="ECO:0000313" key="10">
    <source>
        <dbReference type="Proteomes" id="UP001596620"/>
    </source>
</evidence>
<protein>
    <submittedName>
        <fullName evidence="9">Flavodoxin</fullName>
    </submittedName>
</protein>
<dbReference type="NCBIfam" id="NF006747">
    <property type="entry name" value="PRK09271.1"/>
    <property type="match status" value="1"/>
</dbReference>
<name>A0ABW2UT68_9BACI</name>
<comment type="function">
    <text evidence="2">Low-potential electron donor to a number of redox enzymes.</text>
</comment>
<dbReference type="Pfam" id="PF00258">
    <property type="entry name" value="Flavodoxin_1"/>
    <property type="match status" value="1"/>
</dbReference>
<proteinExistence type="inferred from homology"/>
<dbReference type="NCBIfam" id="TIGR01754">
    <property type="entry name" value="flav_RNR"/>
    <property type="match status" value="1"/>
</dbReference>
<dbReference type="InterPro" id="IPR008254">
    <property type="entry name" value="Flavodoxin/NO_synth"/>
</dbReference>
<dbReference type="PANTHER" id="PTHR42809:SF1">
    <property type="entry name" value="FLAVODOXIN 1"/>
    <property type="match status" value="1"/>
</dbReference>
<dbReference type="InterPro" id="IPR029039">
    <property type="entry name" value="Flavoprotein-like_sf"/>
</dbReference>
<evidence type="ECO:0000256" key="1">
    <source>
        <dbReference type="ARBA" id="ARBA00001917"/>
    </source>
</evidence>
<comment type="caution">
    <text evidence="9">The sequence shown here is derived from an EMBL/GenBank/DDBJ whole genome shotgun (WGS) entry which is preliminary data.</text>
</comment>
<keyword evidence="5" id="KW-0285">Flavoprotein</keyword>
<reference evidence="10" key="1">
    <citation type="journal article" date="2019" name="Int. J. Syst. Evol. Microbiol.">
        <title>The Global Catalogue of Microorganisms (GCM) 10K type strain sequencing project: providing services to taxonomists for standard genome sequencing and annotation.</title>
        <authorList>
            <consortium name="The Broad Institute Genomics Platform"/>
            <consortium name="The Broad Institute Genome Sequencing Center for Infectious Disease"/>
            <person name="Wu L."/>
            <person name="Ma J."/>
        </authorList>
    </citation>
    <scope>NUCLEOTIDE SEQUENCE [LARGE SCALE GENOMIC DNA]</scope>
    <source>
        <strain evidence="10">JCM 30234</strain>
    </source>
</reference>
<dbReference type="InterPro" id="IPR050619">
    <property type="entry name" value="Flavodoxin"/>
</dbReference>
<dbReference type="Gene3D" id="3.40.50.360">
    <property type="match status" value="1"/>
</dbReference>
<dbReference type="InterPro" id="IPR010088">
    <property type="entry name" value="RNR_flavodoxin"/>
</dbReference>
<evidence type="ECO:0000259" key="8">
    <source>
        <dbReference type="PROSITE" id="PS50902"/>
    </source>
</evidence>
<dbReference type="RefSeq" id="WP_382358468.1">
    <property type="nucleotide sequence ID" value="NZ_JBHTGR010000011.1"/>
</dbReference>
<organism evidence="9 10">
    <name type="scientific">Lentibacillus kimchii</name>
    <dbReference type="NCBI Taxonomy" id="1542911"/>
    <lineage>
        <taxon>Bacteria</taxon>
        <taxon>Bacillati</taxon>
        <taxon>Bacillota</taxon>
        <taxon>Bacilli</taxon>
        <taxon>Bacillales</taxon>
        <taxon>Bacillaceae</taxon>
        <taxon>Lentibacillus</taxon>
    </lineage>
</organism>
<evidence type="ECO:0000256" key="5">
    <source>
        <dbReference type="ARBA" id="ARBA00022630"/>
    </source>
</evidence>
<dbReference type="PANTHER" id="PTHR42809">
    <property type="entry name" value="FLAVODOXIN 2"/>
    <property type="match status" value="1"/>
</dbReference>
<dbReference type="PROSITE" id="PS50902">
    <property type="entry name" value="FLAVODOXIN_LIKE"/>
    <property type="match status" value="1"/>
</dbReference>
<evidence type="ECO:0000256" key="4">
    <source>
        <dbReference type="ARBA" id="ARBA00022448"/>
    </source>
</evidence>
<keyword evidence="10" id="KW-1185">Reference proteome</keyword>
<evidence type="ECO:0000256" key="3">
    <source>
        <dbReference type="ARBA" id="ARBA00005267"/>
    </source>
</evidence>
<evidence type="ECO:0000313" key="9">
    <source>
        <dbReference type="EMBL" id="MFC7746954.1"/>
    </source>
</evidence>
<feature type="domain" description="Flavodoxin-like" evidence="8">
    <location>
        <begin position="3"/>
        <end position="137"/>
    </location>
</feature>
<keyword evidence="4" id="KW-0813">Transport</keyword>
<comment type="cofactor">
    <cofactor evidence="1">
        <name>FMN</name>
        <dbReference type="ChEBI" id="CHEBI:58210"/>
    </cofactor>
</comment>
<gene>
    <name evidence="9" type="ORF">ACFQU8_06850</name>
</gene>
<accession>A0ABW2UT68</accession>
<comment type="similarity">
    <text evidence="3">Belongs to the flavodoxin family.</text>
</comment>
<keyword evidence="6" id="KW-0288">FMN</keyword>
<sequence>MKALIAYLSYSGNTQETAELIADHLAADGVNANVHEIGLDPPVDASSYDVIFLGTFTWEIGRTPDEVKDFVLEVGYKPDNVAVFGTGDTQFGGDDLFCLAVDKLVTFYNSRWSGLKIEQSPRGSQEIVIRNWLEGVLHDVKSLA</sequence>
<dbReference type="EMBL" id="JBHTGR010000011">
    <property type="protein sequence ID" value="MFC7746954.1"/>
    <property type="molecule type" value="Genomic_DNA"/>
</dbReference>